<evidence type="ECO:0000313" key="8">
    <source>
        <dbReference type="Proteomes" id="UP000646745"/>
    </source>
</evidence>
<organism evidence="7 8">
    <name type="scientific">Salinicola rhizosphaerae</name>
    <dbReference type="NCBI Taxonomy" id="1443141"/>
    <lineage>
        <taxon>Bacteria</taxon>
        <taxon>Pseudomonadati</taxon>
        <taxon>Pseudomonadota</taxon>
        <taxon>Gammaproteobacteria</taxon>
        <taxon>Oceanospirillales</taxon>
        <taxon>Halomonadaceae</taxon>
        <taxon>Salinicola</taxon>
    </lineage>
</organism>
<name>A0ABQ3DWX6_9GAMM</name>
<evidence type="ECO:0000256" key="4">
    <source>
        <dbReference type="ARBA" id="ARBA00022833"/>
    </source>
</evidence>
<evidence type="ECO:0000256" key="1">
    <source>
        <dbReference type="ARBA" id="ARBA00001947"/>
    </source>
</evidence>
<accession>A0ABQ3DWX6</accession>
<dbReference type="InterPro" id="IPR013149">
    <property type="entry name" value="ADH-like_C"/>
</dbReference>
<keyword evidence="4" id="KW-0862">Zinc</keyword>
<reference evidence="8" key="1">
    <citation type="journal article" date="2019" name="Int. J. Syst. Evol. Microbiol.">
        <title>The Global Catalogue of Microorganisms (GCM) 10K type strain sequencing project: providing services to taxonomists for standard genome sequencing and annotation.</title>
        <authorList>
            <consortium name="The Broad Institute Genomics Platform"/>
            <consortium name="The Broad Institute Genome Sequencing Center for Infectious Disease"/>
            <person name="Wu L."/>
            <person name="Ma J."/>
        </authorList>
    </citation>
    <scope>NUCLEOTIDE SEQUENCE [LARGE SCALE GENOMIC DNA]</scope>
    <source>
        <strain evidence="8">KCTC 32998</strain>
    </source>
</reference>
<dbReference type="SMART" id="SM00829">
    <property type="entry name" value="PKS_ER"/>
    <property type="match status" value="1"/>
</dbReference>
<feature type="domain" description="Enoyl reductase (ER)" evidence="6">
    <location>
        <begin position="11"/>
        <end position="336"/>
    </location>
</feature>
<dbReference type="PANTHER" id="PTHR43161:SF9">
    <property type="entry name" value="SORBITOL DEHYDROGENASE"/>
    <property type="match status" value="1"/>
</dbReference>
<dbReference type="InterPro" id="IPR036291">
    <property type="entry name" value="NAD(P)-bd_dom_sf"/>
</dbReference>
<comment type="caution">
    <text evidence="7">The sequence shown here is derived from an EMBL/GenBank/DDBJ whole genome shotgun (WGS) entry which is preliminary data.</text>
</comment>
<comment type="similarity">
    <text evidence="2">Belongs to the zinc-containing alcohol dehydrogenase family.</text>
</comment>
<dbReference type="Proteomes" id="UP000646745">
    <property type="component" value="Unassembled WGS sequence"/>
</dbReference>
<comment type="cofactor">
    <cofactor evidence="1">
        <name>Zn(2+)</name>
        <dbReference type="ChEBI" id="CHEBI:29105"/>
    </cofactor>
</comment>
<dbReference type="PANTHER" id="PTHR43161">
    <property type="entry name" value="SORBITOL DEHYDROGENASE"/>
    <property type="match status" value="1"/>
</dbReference>
<keyword evidence="3" id="KW-0479">Metal-binding</keyword>
<keyword evidence="5" id="KW-0560">Oxidoreductase</keyword>
<evidence type="ECO:0000313" key="7">
    <source>
        <dbReference type="EMBL" id="GHB16483.1"/>
    </source>
</evidence>
<dbReference type="Gene3D" id="3.40.50.720">
    <property type="entry name" value="NAD(P)-binding Rossmann-like Domain"/>
    <property type="match status" value="1"/>
</dbReference>
<dbReference type="RefSeq" id="WP_229808970.1">
    <property type="nucleotide sequence ID" value="NZ_BMZI01000003.1"/>
</dbReference>
<proteinExistence type="inferred from homology"/>
<dbReference type="EMBL" id="BMZI01000003">
    <property type="protein sequence ID" value="GHB16483.1"/>
    <property type="molecule type" value="Genomic_DNA"/>
</dbReference>
<dbReference type="InterPro" id="IPR011032">
    <property type="entry name" value="GroES-like_sf"/>
</dbReference>
<dbReference type="CDD" id="cd08232">
    <property type="entry name" value="idonate-5-DH"/>
    <property type="match status" value="1"/>
</dbReference>
<sequence>MGQTMKSLVIHRAKTLKIEDRDVPEVPAGSVRVKIHYAGICGSDIHYYHEGANGAFAIREPLIPGHELSGTIDQDPSGTWATGTPVTFHPATFGESSRGIESMPHLWPNGAYLGSASTWPHTQGGMSEYLVVRQEMIRALPESLSLKRASLAEPLAVGLHAINLAGGVSGQRVLVCGAGPIGLLAAAAAVIEGAESVTITDVLDEALERAAPLGIDATVNVTREALSSQAFDIVLECSGVPASINGAIDAVRRAGTIVQVGMMGPEPQGITLAPMISKEVRYLGCFRFNDEVDRAITLLERHDLFDSVISHVIPADEAVDAFDLARDSRRSGKVVVEIW</sequence>
<dbReference type="SUPFAM" id="SSF51735">
    <property type="entry name" value="NAD(P)-binding Rossmann-fold domains"/>
    <property type="match status" value="1"/>
</dbReference>
<dbReference type="InterPro" id="IPR013154">
    <property type="entry name" value="ADH-like_N"/>
</dbReference>
<dbReference type="Pfam" id="PF00107">
    <property type="entry name" value="ADH_zinc_N"/>
    <property type="match status" value="1"/>
</dbReference>
<evidence type="ECO:0000259" key="6">
    <source>
        <dbReference type="SMART" id="SM00829"/>
    </source>
</evidence>
<dbReference type="SUPFAM" id="SSF50129">
    <property type="entry name" value="GroES-like"/>
    <property type="match status" value="1"/>
</dbReference>
<protein>
    <submittedName>
        <fullName evidence="7">L-idonate 5-dehydrogenase</fullName>
    </submittedName>
</protein>
<evidence type="ECO:0000256" key="3">
    <source>
        <dbReference type="ARBA" id="ARBA00022723"/>
    </source>
</evidence>
<gene>
    <name evidence="7" type="ORF">GCM10009038_13780</name>
</gene>
<dbReference type="Pfam" id="PF08240">
    <property type="entry name" value="ADH_N"/>
    <property type="match status" value="1"/>
</dbReference>
<dbReference type="Gene3D" id="3.90.180.10">
    <property type="entry name" value="Medium-chain alcohol dehydrogenases, catalytic domain"/>
    <property type="match status" value="1"/>
</dbReference>
<keyword evidence="8" id="KW-1185">Reference proteome</keyword>
<evidence type="ECO:0000256" key="2">
    <source>
        <dbReference type="ARBA" id="ARBA00008072"/>
    </source>
</evidence>
<evidence type="ECO:0000256" key="5">
    <source>
        <dbReference type="ARBA" id="ARBA00023002"/>
    </source>
</evidence>
<dbReference type="InterPro" id="IPR020843">
    <property type="entry name" value="ER"/>
</dbReference>